<sequence length="128" mass="14915">MKTVPRIPEAEWEVMKIIWAHSPITANDVIEKLEGVVTWKPKTVKTLLGRLVKKKVISFYKEGRTYIYFPLVMEKECIKAETQSFLQRVYGGGLQVMLANFLENHDLTKEEIQELKEILDKKKHVKKG</sequence>
<dbReference type="Gene3D" id="1.10.10.10">
    <property type="entry name" value="Winged helix-like DNA-binding domain superfamily/Winged helix DNA-binding domain"/>
    <property type="match status" value="1"/>
</dbReference>
<dbReference type="RefSeq" id="WP_070972018.1">
    <property type="nucleotide sequence ID" value="NZ_CP017603.1"/>
</dbReference>
<evidence type="ECO:0000256" key="1">
    <source>
        <dbReference type="ARBA" id="ARBA00011046"/>
    </source>
</evidence>
<evidence type="ECO:0000256" key="2">
    <source>
        <dbReference type="ARBA" id="ARBA00023015"/>
    </source>
</evidence>
<dbReference type="AlphaFoldDB" id="A0AAC9RMP4"/>
<keyword evidence="2" id="KW-0805">Transcription regulation</keyword>
<comment type="similarity">
    <text evidence="1">Belongs to the BlaI transcriptional regulatory family.</text>
</comment>
<dbReference type="Pfam" id="PF03965">
    <property type="entry name" value="Penicillinase_R"/>
    <property type="match status" value="1"/>
</dbReference>
<protein>
    <submittedName>
        <fullName evidence="6">Penicillinase repressor</fullName>
    </submittedName>
    <submittedName>
        <fullName evidence="5">Transcriptional regulator</fullName>
    </submittedName>
</protein>
<dbReference type="InterPro" id="IPR005650">
    <property type="entry name" value="BlaI_family"/>
</dbReference>
<accession>A0AAC9RMP4</accession>
<evidence type="ECO:0000256" key="3">
    <source>
        <dbReference type="ARBA" id="ARBA00023125"/>
    </source>
</evidence>
<organism evidence="6 8">
    <name type="scientific">Clostridium formicaceticum</name>
    <dbReference type="NCBI Taxonomy" id="1497"/>
    <lineage>
        <taxon>Bacteria</taxon>
        <taxon>Bacillati</taxon>
        <taxon>Bacillota</taxon>
        <taxon>Clostridia</taxon>
        <taxon>Eubacteriales</taxon>
        <taxon>Clostridiaceae</taxon>
        <taxon>Clostridium</taxon>
    </lineage>
</organism>
<evidence type="ECO:0000313" key="7">
    <source>
        <dbReference type="Proteomes" id="UP000177894"/>
    </source>
</evidence>
<dbReference type="Proteomes" id="UP000192478">
    <property type="component" value="Chromosome"/>
</dbReference>
<keyword evidence="7" id="KW-1185">Reference proteome</keyword>
<dbReference type="PIRSF" id="PIRSF019455">
    <property type="entry name" value="CopR_AtkY"/>
    <property type="match status" value="1"/>
</dbReference>
<evidence type="ECO:0000313" key="6">
    <source>
        <dbReference type="EMBL" id="ARE88427.1"/>
    </source>
</evidence>
<proteinExistence type="inferred from homology"/>
<dbReference type="GO" id="GO:0003677">
    <property type="term" value="F:DNA binding"/>
    <property type="evidence" value="ECO:0007669"/>
    <property type="project" value="UniProtKB-KW"/>
</dbReference>
<gene>
    <name evidence="6" type="primary">blaI_3</name>
    <name evidence="5" type="ORF">BJL90_19300</name>
    <name evidence="6" type="ORF">CLFO_28300</name>
</gene>
<evidence type="ECO:0000313" key="5">
    <source>
        <dbReference type="EMBL" id="AOY77816.1"/>
    </source>
</evidence>
<dbReference type="EMBL" id="CP017603">
    <property type="protein sequence ID" value="AOY77816.1"/>
    <property type="molecule type" value="Genomic_DNA"/>
</dbReference>
<evidence type="ECO:0000256" key="4">
    <source>
        <dbReference type="ARBA" id="ARBA00023163"/>
    </source>
</evidence>
<dbReference type="Proteomes" id="UP000177894">
    <property type="component" value="Chromosome"/>
</dbReference>
<dbReference type="Gene3D" id="1.10.4040.10">
    <property type="entry name" value="Penicillinase repressor domain"/>
    <property type="match status" value="1"/>
</dbReference>
<dbReference type="InterPro" id="IPR036390">
    <property type="entry name" value="WH_DNA-bd_sf"/>
</dbReference>
<reference evidence="6 8" key="2">
    <citation type="submission" date="2017-03" db="EMBL/GenBank/DDBJ databases">
        <title>Complete sequence of Clostridium formicaceticum DSM 92.</title>
        <authorList>
            <person name="Poehlein A."/>
            <person name="Karl M."/>
            <person name="Bengelsdorf F.R."/>
            <person name="Duerre P."/>
            <person name="Daniel R."/>
        </authorList>
    </citation>
    <scope>NUCLEOTIDE SEQUENCE [LARGE SCALE GENOMIC DNA]</scope>
    <source>
        <strain evidence="6 8">DSM 92</strain>
    </source>
</reference>
<keyword evidence="4" id="KW-0804">Transcription</keyword>
<name>A0AAC9RMP4_9CLOT</name>
<evidence type="ECO:0000313" key="8">
    <source>
        <dbReference type="Proteomes" id="UP000192478"/>
    </source>
</evidence>
<reference evidence="5 7" key="1">
    <citation type="submission" date="2016-10" db="EMBL/GenBank/DDBJ databases">
        <title>Complete Genome Sequence of Acetogen Clostridium formicoaceticum ATCC 27076.</title>
        <authorList>
            <person name="Bao T."/>
            <person name="Cheng C."/>
            <person name="Zhao J."/>
            <person name="Yang S.-T."/>
            <person name="Wang J."/>
            <person name="Wang M."/>
        </authorList>
    </citation>
    <scope>NUCLEOTIDE SEQUENCE [LARGE SCALE GENOMIC DNA]</scope>
    <source>
        <strain evidence="5 7">ATCC 27076</strain>
    </source>
</reference>
<dbReference type="SUPFAM" id="SSF46785">
    <property type="entry name" value="Winged helix' DNA-binding domain"/>
    <property type="match status" value="1"/>
</dbReference>
<dbReference type="EMBL" id="CP020559">
    <property type="protein sequence ID" value="ARE88427.1"/>
    <property type="molecule type" value="Genomic_DNA"/>
</dbReference>
<dbReference type="InterPro" id="IPR036388">
    <property type="entry name" value="WH-like_DNA-bd_sf"/>
</dbReference>
<keyword evidence="3" id="KW-0238">DNA-binding</keyword>
<dbReference type="GO" id="GO:0045892">
    <property type="term" value="P:negative regulation of DNA-templated transcription"/>
    <property type="evidence" value="ECO:0007669"/>
    <property type="project" value="InterPro"/>
</dbReference>
<dbReference type="KEGG" id="cfm:BJL90_19300"/>